<dbReference type="CDD" id="cd03784">
    <property type="entry name" value="GT1_Gtf-like"/>
    <property type="match status" value="1"/>
</dbReference>
<dbReference type="PROSITE" id="PS00375">
    <property type="entry name" value="UDPGT"/>
    <property type="match status" value="1"/>
</dbReference>
<dbReference type="Gramene" id="arahy.Tifrunner.gnm2.ann2.Ah14g445800.1">
    <property type="protein sequence ID" value="arahy.Tifrunner.gnm2.ann2.Ah14g445800.1-CDS"/>
    <property type="gene ID" value="arahy.Tifrunner.gnm2.ann2.Ah14g445800"/>
</dbReference>
<dbReference type="Pfam" id="PF00201">
    <property type="entry name" value="UDPGT"/>
    <property type="match status" value="1"/>
</dbReference>
<evidence type="ECO:0000256" key="2">
    <source>
        <dbReference type="ARBA" id="ARBA00022679"/>
    </source>
</evidence>
<protein>
    <recommendedName>
        <fullName evidence="4">Glycosyltransferase</fullName>
        <ecNumber evidence="4">2.4.1.-</ecNumber>
    </recommendedName>
</protein>
<proteinExistence type="inferred from homology"/>
<dbReference type="OrthoDB" id="5835829at2759"/>
<dbReference type="PANTHER" id="PTHR11926:SF1545">
    <property type="entry name" value="GLYCOSYLTRANSFERASE"/>
    <property type="match status" value="1"/>
</dbReference>
<dbReference type="AlphaFoldDB" id="A0A444ZQR5"/>
<dbReference type="GO" id="GO:0080043">
    <property type="term" value="F:quercetin 3-O-glucosyltransferase activity"/>
    <property type="evidence" value="ECO:0007669"/>
    <property type="project" value="TreeGrafter"/>
</dbReference>
<dbReference type="FunFam" id="3.40.50.2000:FF:000019">
    <property type="entry name" value="Glycosyltransferase"/>
    <property type="match status" value="1"/>
</dbReference>
<dbReference type="SUPFAM" id="SSF53756">
    <property type="entry name" value="UDP-Glycosyltransferase/glycogen phosphorylase"/>
    <property type="match status" value="1"/>
</dbReference>
<sequence length="493" mass="56147">MPCFINSVFPCINEKKKNTHTQNKNKKMEINHKVVTENTTIANRPHCLVLAFPAQGHINPMIQFSKLLVHEGVKVTLCTARSFIKKLQNLPPSMSLESISDGFDDGFEGIPPRIYISKFLQVGQQTLIELLENHAQLGYPVDCIIYDSFMPWALDVAKKHGIIGASYLTQNMGVNSIYYHVQLGKIKVPISDVDEILLPSMPKLQKWDLPSFFFTYEEEPAQFKFLVDQFSNIQNADWVLCNSIYELDKEIAEWTTKIWPKFRSVGPNIPSMILDNRIKDDQDYEVAQFKREDCIEWLDNKPKGSVIYVSFGSMVPLNEEQMGEIAYALRDSNHYFLWVVRASEENKLPKDFEKISEKGLIVTWCSQLKVLQHEAIACFVTHCGWNSTLETLSLGVPTIAMPQWSDQATNAKYIVDVWKVGIRAPFDDDKKKIVRREALKKCIMEMVDGEQGKEIKKNATQLKKLILEAASVGGSSHRNILEFVNSLQGTTCG</sequence>
<accession>A0A444ZQR5</accession>
<dbReference type="EC" id="2.4.1.-" evidence="4"/>
<dbReference type="STRING" id="3818.A0A444ZQR5"/>
<gene>
    <name evidence="5" type="ORF">Ahy_B04g073560</name>
</gene>
<evidence type="ECO:0000313" key="5">
    <source>
        <dbReference type="EMBL" id="RYR16526.1"/>
    </source>
</evidence>
<evidence type="ECO:0000256" key="4">
    <source>
        <dbReference type="RuleBase" id="RU362057"/>
    </source>
</evidence>
<dbReference type="InterPro" id="IPR035595">
    <property type="entry name" value="UDP_glycos_trans_CS"/>
</dbReference>
<keyword evidence="3" id="KW-0328">Glycosyltransferase</keyword>
<dbReference type="GO" id="GO:0080044">
    <property type="term" value="F:quercetin 7-O-glucosyltransferase activity"/>
    <property type="evidence" value="ECO:0007669"/>
    <property type="project" value="TreeGrafter"/>
</dbReference>
<comment type="similarity">
    <text evidence="1 3">Belongs to the UDP-glycosyltransferase family.</text>
</comment>
<evidence type="ECO:0000256" key="3">
    <source>
        <dbReference type="RuleBase" id="RU003718"/>
    </source>
</evidence>
<dbReference type="PANTHER" id="PTHR11926">
    <property type="entry name" value="GLUCOSYL/GLUCURONOSYL TRANSFERASES"/>
    <property type="match status" value="1"/>
</dbReference>
<name>A0A444ZQR5_ARAHY</name>
<organism evidence="5 6">
    <name type="scientific">Arachis hypogaea</name>
    <name type="common">Peanut</name>
    <dbReference type="NCBI Taxonomy" id="3818"/>
    <lineage>
        <taxon>Eukaryota</taxon>
        <taxon>Viridiplantae</taxon>
        <taxon>Streptophyta</taxon>
        <taxon>Embryophyta</taxon>
        <taxon>Tracheophyta</taxon>
        <taxon>Spermatophyta</taxon>
        <taxon>Magnoliopsida</taxon>
        <taxon>eudicotyledons</taxon>
        <taxon>Gunneridae</taxon>
        <taxon>Pentapetalae</taxon>
        <taxon>rosids</taxon>
        <taxon>fabids</taxon>
        <taxon>Fabales</taxon>
        <taxon>Fabaceae</taxon>
        <taxon>Papilionoideae</taxon>
        <taxon>50 kb inversion clade</taxon>
        <taxon>dalbergioids sensu lato</taxon>
        <taxon>Dalbergieae</taxon>
        <taxon>Pterocarpus clade</taxon>
        <taxon>Arachis</taxon>
    </lineage>
</organism>
<dbReference type="InterPro" id="IPR002213">
    <property type="entry name" value="UDP_glucos_trans"/>
</dbReference>
<evidence type="ECO:0000256" key="1">
    <source>
        <dbReference type="ARBA" id="ARBA00009995"/>
    </source>
</evidence>
<evidence type="ECO:0000313" key="6">
    <source>
        <dbReference type="Proteomes" id="UP000289738"/>
    </source>
</evidence>
<reference evidence="5 6" key="1">
    <citation type="submission" date="2019-01" db="EMBL/GenBank/DDBJ databases">
        <title>Sequencing of cultivated peanut Arachis hypogaea provides insights into genome evolution and oil improvement.</title>
        <authorList>
            <person name="Chen X."/>
        </authorList>
    </citation>
    <scope>NUCLEOTIDE SEQUENCE [LARGE SCALE GENOMIC DNA]</scope>
    <source>
        <strain evidence="6">cv. Fuhuasheng</strain>
        <tissue evidence="5">Leaves</tissue>
    </source>
</reference>
<keyword evidence="6" id="KW-1185">Reference proteome</keyword>
<dbReference type="Proteomes" id="UP000289738">
    <property type="component" value="Chromosome B04"/>
</dbReference>
<keyword evidence="2 3" id="KW-0808">Transferase</keyword>
<dbReference type="EMBL" id="SDMP01000014">
    <property type="protein sequence ID" value="RYR16526.1"/>
    <property type="molecule type" value="Genomic_DNA"/>
</dbReference>
<dbReference type="Gene3D" id="3.40.50.2000">
    <property type="entry name" value="Glycogen Phosphorylase B"/>
    <property type="match status" value="2"/>
</dbReference>
<dbReference type="SMR" id="A0A444ZQR5"/>
<comment type="caution">
    <text evidence="5">The sequence shown here is derived from an EMBL/GenBank/DDBJ whole genome shotgun (WGS) entry which is preliminary data.</text>
</comment>